<protein>
    <submittedName>
        <fullName evidence="2">Uncharacterized protein</fullName>
    </submittedName>
</protein>
<evidence type="ECO:0000313" key="2">
    <source>
        <dbReference type="EMBL" id="KAI3559483.1"/>
    </source>
</evidence>
<organism evidence="2 3">
    <name type="scientific">Colletotrichum abscissum</name>
    <dbReference type="NCBI Taxonomy" id="1671311"/>
    <lineage>
        <taxon>Eukaryota</taxon>
        <taxon>Fungi</taxon>
        <taxon>Dikarya</taxon>
        <taxon>Ascomycota</taxon>
        <taxon>Pezizomycotina</taxon>
        <taxon>Sordariomycetes</taxon>
        <taxon>Hypocreomycetidae</taxon>
        <taxon>Glomerellales</taxon>
        <taxon>Glomerellaceae</taxon>
        <taxon>Colletotrichum</taxon>
        <taxon>Colletotrichum acutatum species complex</taxon>
    </lineage>
</organism>
<gene>
    <name evidence="2" type="ORF">CABS02_00458</name>
</gene>
<dbReference type="OrthoDB" id="10389084at2759"/>
<evidence type="ECO:0000313" key="3">
    <source>
        <dbReference type="Proteomes" id="UP001056436"/>
    </source>
</evidence>
<dbReference type="Proteomes" id="UP001056436">
    <property type="component" value="Unassembled WGS sequence"/>
</dbReference>
<proteinExistence type="predicted"/>
<dbReference type="EMBL" id="SDAQ01000001">
    <property type="protein sequence ID" value="KAI3559483.1"/>
    <property type="molecule type" value="Genomic_DNA"/>
</dbReference>
<feature type="region of interest" description="Disordered" evidence="1">
    <location>
        <begin position="1"/>
        <end position="28"/>
    </location>
</feature>
<comment type="caution">
    <text evidence="2">The sequence shown here is derived from an EMBL/GenBank/DDBJ whole genome shotgun (WGS) entry which is preliminary data.</text>
</comment>
<reference evidence="2" key="1">
    <citation type="submission" date="2019-01" db="EMBL/GenBank/DDBJ databases">
        <title>Colletotrichum abscissum LGMF1257.</title>
        <authorList>
            <person name="Baroncelli R."/>
        </authorList>
    </citation>
    <scope>NUCLEOTIDE SEQUENCE</scope>
    <source>
        <strain evidence="2">Ca142</strain>
    </source>
</reference>
<dbReference type="AlphaFoldDB" id="A0A9P9XTP1"/>
<evidence type="ECO:0000256" key="1">
    <source>
        <dbReference type="SAM" id="MobiDB-lite"/>
    </source>
</evidence>
<sequence length="202" mass="21788">MAQSGVPQLKRLGNDGVKLQSTSPTLPIHGPKVKKSTNACYATLRSMPECAAVVDLSFIASKLRFPVQTTPPVNWVSDPILTNGKRKPHTLQRILRNHQLFACSPARSSGQSATYPRGLLVPASPCLASSSSHCSGCSPSCLAPPAVALGTSQPDRQTADPRWHCLETRLSGIETLSTSTLYFFNGSADRSSRRCLLAWRTE</sequence>
<accession>A0A9P9XTP1</accession>
<name>A0A9P9XTP1_9PEZI</name>
<keyword evidence="3" id="KW-1185">Reference proteome</keyword>